<dbReference type="CDD" id="cd03249">
    <property type="entry name" value="ABC_MTABC3_MDL1_MDL2"/>
    <property type="match status" value="1"/>
</dbReference>
<feature type="domain" description="ABC transporter" evidence="22">
    <location>
        <begin position="418"/>
        <end position="657"/>
    </location>
</feature>
<dbReference type="FunFam" id="3.40.50.300:FF:000403">
    <property type="entry name" value="ATP-binding cassette sub-family B member 8, mitochondrial"/>
    <property type="match status" value="1"/>
</dbReference>
<dbReference type="SUPFAM" id="SSF90123">
    <property type="entry name" value="ABC transporter transmembrane region"/>
    <property type="match status" value="1"/>
</dbReference>
<dbReference type="Proteomes" id="UP001347796">
    <property type="component" value="Unassembled WGS sequence"/>
</dbReference>
<keyword evidence="4 21" id="KW-0812">Transmembrane</keyword>
<evidence type="ECO:0000259" key="22">
    <source>
        <dbReference type="PROSITE" id="PS50893"/>
    </source>
</evidence>
<dbReference type="PANTHER" id="PTHR43394">
    <property type="entry name" value="ATP-DEPENDENT PERMEASE MDL1, MITOCHONDRIAL"/>
    <property type="match status" value="1"/>
</dbReference>
<evidence type="ECO:0000256" key="18">
    <source>
        <dbReference type="ARBA" id="ARBA00072683"/>
    </source>
</evidence>
<dbReference type="InterPro" id="IPR017871">
    <property type="entry name" value="ABC_transporter-like_CS"/>
</dbReference>
<evidence type="ECO:0000256" key="9">
    <source>
        <dbReference type="ARBA" id="ARBA00022842"/>
    </source>
</evidence>
<dbReference type="SUPFAM" id="SSF52540">
    <property type="entry name" value="P-loop containing nucleoside triphosphate hydrolases"/>
    <property type="match status" value="1"/>
</dbReference>
<keyword evidence="7" id="KW-0999">Mitochondrion inner membrane</keyword>
<dbReference type="EMBL" id="JAZGQO010000007">
    <property type="protein sequence ID" value="KAK6182683.1"/>
    <property type="molecule type" value="Genomic_DNA"/>
</dbReference>
<dbReference type="PROSITE" id="PS50929">
    <property type="entry name" value="ABC_TM1F"/>
    <property type="match status" value="1"/>
</dbReference>
<dbReference type="GO" id="GO:0046872">
    <property type="term" value="F:metal ion binding"/>
    <property type="evidence" value="ECO:0007669"/>
    <property type="project" value="UniProtKB-KW"/>
</dbReference>
<evidence type="ECO:0000256" key="10">
    <source>
        <dbReference type="ARBA" id="ARBA00022946"/>
    </source>
</evidence>
<dbReference type="GO" id="GO:0015421">
    <property type="term" value="F:ABC-type oligopeptide transporter activity"/>
    <property type="evidence" value="ECO:0007669"/>
    <property type="project" value="TreeGrafter"/>
</dbReference>
<keyword evidence="11" id="KW-1278">Translocase</keyword>
<keyword evidence="14" id="KW-0496">Mitochondrion</keyword>
<evidence type="ECO:0000256" key="15">
    <source>
        <dbReference type="ARBA" id="ARBA00023136"/>
    </source>
</evidence>
<organism evidence="24 25">
    <name type="scientific">Patella caerulea</name>
    <name type="common">Rayed Mediterranean limpet</name>
    <dbReference type="NCBI Taxonomy" id="87958"/>
    <lineage>
        <taxon>Eukaryota</taxon>
        <taxon>Metazoa</taxon>
        <taxon>Spiralia</taxon>
        <taxon>Lophotrochozoa</taxon>
        <taxon>Mollusca</taxon>
        <taxon>Gastropoda</taxon>
        <taxon>Patellogastropoda</taxon>
        <taxon>Patelloidea</taxon>
        <taxon>Patellidae</taxon>
        <taxon>Patella</taxon>
    </lineage>
</organism>
<dbReference type="PANTHER" id="PTHR43394:SF1">
    <property type="entry name" value="ATP-BINDING CASSETTE SUB-FAMILY B MEMBER 10, MITOCHONDRIAL"/>
    <property type="match status" value="1"/>
</dbReference>
<dbReference type="Gene3D" id="3.40.50.300">
    <property type="entry name" value="P-loop containing nucleotide triphosphate hydrolases"/>
    <property type="match status" value="1"/>
</dbReference>
<keyword evidence="3" id="KW-0813">Transport</keyword>
<keyword evidence="12 21" id="KW-1133">Transmembrane helix</keyword>
<evidence type="ECO:0000256" key="14">
    <source>
        <dbReference type="ARBA" id="ARBA00023128"/>
    </source>
</evidence>
<evidence type="ECO:0000256" key="13">
    <source>
        <dbReference type="ARBA" id="ARBA00022990"/>
    </source>
</evidence>
<dbReference type="Pfam" id="PF00005">
    <property type="entry name" value="ABC_tran"/>
    <property type="match status" value="1"/>
</dbReference>
<evidence type="ECO:0000256" key="11">
    <source>
        <dbReference type="ARBA" id="ARBA00022967"/>
    </source>
</evidence>
<dbReference type="FunFam" id="1.20.1560.10:FF:000048">
    <property type="entry name" value="ATP-binding cassette sub-family B member 10, mitochondrial"/>
    <property type="match status" value="1"/>
</dbReference>
<comment type="subcellular location">
    <subcellularLocation>
        <location evidence="1">Mitochondrion inner membrane</location>
        <topology evidence="1">Multi-pass membrane protein</topology>
    </subcellularLocation>
</comment>
<reference evidence="24 25" key="1">
    <citation type="submission" date="2024-01" db="EMBL/GenBank/DDBJ databases">
        <title>The genome of the rayed Mediterranean limpet Patella caerulea (Linnaeus, 1758).</title>
        <authorList>
            <person name="Anh-Thu Weber A."/>
            <person name="Halstead-Nussloch G."/>
        </authorList>
    </citation>
    <scope>NUCLEOTIDE SEQUENCE [LARGE SCALE GENOMIC DNA]</scope>
    <source>
        <strain evidence="24">AATW-2023a</strain>
        <tissue evidence="24">Whole specimen</tissue>
    </source>
</reference>
<evidence type="ECO:0000256" key="17">
    <source>
        <dbReference type="ARBA" id="ARBA00055589"/>
    </source>
</evidence>
<dbReference type="Pfam" id="PF00664">
    <property type="entry name" value="ABC_membrane"/>
    <property type="match status" value="1"/>
</dbReference>
<evidence type="ECO:0000256" key="8">
    <source>
        <dbReference type="ARBA" id="ARBA00022840"/>
    </source>
</evidence>
<evidence type="ECO:0000256" key="4">
    <source>
        <dbReference type="ARBA" id="ARBA00022692"/>
    </source>
</evidence>
<keyword evidence="15 21" id="KW-0472">Membrane</keyword>
<dbReference type="GO" id="GO:0005524">
    <property type="term" value="F:ATP binding"/>
    <property type="evidence" value="ECO:0007669"/>
    <property type="project" value="UniProtKB-KW"/>
</dbReference>
<comment type="similarity">
    <text evidence="2">Belongs to the ABC transporter superfamily. ABCB family. Mitochondrial peptide exporter (TC 3.A.1.212) subfamily.</text>
</comment>
<keyword evidence="5" id="KW-0479">Metal-binding</keyword>
<evidence type="ECO:0000256" key="16">
    <source>
        <dbReference type="ARBA" id="ARBA00052250"/>
    </source>
</evidence>
<accession>A0AAN8PSQ0</accession>
<dbReference type="InterPro" id="IPR036640">
    <property type="entry name" value="ABC1_TM_sf"/>
</dbReference>
<comment type="catalytic activity">
    <reaction evidence="16">
        <text>biliverdin IXalpha(in) + ATP + H2O = biliverdin IXalpha(out) + ADP + phosphate + H(+)</text>
        <dbReference type="Rhea" id="RHEA:82359"/>
        <dbReference type="ChEBI" id="CHEBI:15377"/>
        <dbReference type="ChEBI" id="CHEBI:15378"/>
        <dbReference type="ChEBI" id="CHEBI:30616"/>
        <dbReference type="ChEBI" id="CHEBI:43474"/>
        <dbReference type="ChEBI" id="CHEBI:57991"/>
        <dbReference type="ChEBI" id="CHEBI:456216"/>
    </reaction>
    <physiologicalReaction direction="left-to-right" evidence="16">
        <dbReference type="Rhea" id="RHEA:82360"/>
    </physiologicalReaction>
</comment>
<keyword evidence="8" id="KW-0067">ATP-binding</keyword>
<dbReference type="InterPro" id="IPR011527">
    <property type="entry name" value="ABC1_TM_dom"/>
</dbReference>
<comment type="function">
    <text evidence="17">ATP-dependent transporter located in the mitochondrial inner membrane that catalyzes the export of biliverdin from the mitochondrial matrix, and plays a crucial role in hemoglobin synthesis and antioxidative stress. Participates in the early step of the heme biosynthetic process during insertion of iron into protoporphyrin IX (PPIX). Involved in the stabilization of the iron transporter mitoferrin-1/SLC25A37. In addition may be involved in mitochondrial unfolded protein response (UPRmt) signaling pathway, although ABCB10 probably does not participate in peptide export from mitochondria.</text>
</comment>
<dbReference type="InterPro" id="IPR039421">
    <property type="entry name" value="Type_1_exporter"/>
</dbReference>
<feature type="domain" description="ABC transmembrane type-1" evidence="23">
    <location>
        <begin position="98"/>
        <end position="384"/>
    </location>
</feature>
<dbReference type="GO" id="GO:0090374">
    <property type="term" value="P:oligopeptide export from mitochondrion"/>
    <property type="evidence" value="ECO:0007669"/>
    <property type="project" value="TreeGrafter"/>
</dbReference>
<dbReference type="InterPro" id="IPR027417">
    <property type="entry name" value="P-loop_NTPase"/>
</dbReference>
<evidence type="ECO:0000256" key="12">
    <source>
        <dbReference type="ARBA" id="ARBA00022989"/>
    </source>
</evidence>
<keyword evidence="25" id="KW-1185">Reference proteome</keyword>
<dbReference type="PROSITE" id="PS50893">
    <property type="entry name" value="ABC_TRANSPORTER_2"/>
    <property type="match status" value="1"/>
</dbReference>
<dbReference type="AlphaFoldDB" id="A0AAN8PSQ0"/>
<dbReference type="GO" id="GO:0005743">
    <property type="term" value="C:mitochondrial inner membrane"/>
    <property type="evidence" value="ECO:0007669"/>
    <property type="project" value="UniProtKB-SubCell"/>
</dbReference>
<proteinExistence type="inferred from homology"/>
<evidence type="ECO:0000256" key="5">
    <source>
        <dbReference type="ARBA" id="ARBA00022723"/>
    </source>
</evidence>
<evidence type="ECO:0000256" key="2">
    <source>
        <dbReference type="ARBA" id="ARBA00005580"/>
    </source>
</evidence>
<sequence>MGFLNRTCQYHSNIGLNLRIQVTPCNRLSFSSRKYSMIRDCYKKDLKKSQHVYKSYKSTQTVNINLKQTTLNAKSQPRNKKDILKLIGLAKPEKWKIAGAVCLLLISSSVSMAVPFCLGKVIDIIYTASQDGTLVEKLNNICKILVGIFLIGALANFGRVYLMQISGQNIVKRMRERLFNSILKQEIGFFDKNKTGELINRLSTDTSIVGTSVTMNISAGLRSSAQAIGGLGMMFYVSPKLAAISLAIVPPVAIISIIYGRYIKKITKKIQDSLANATQVAEERISNVRTVRAFAQESKECQSYSEKISKVLQLQYKEALAQGVFWGFSGLSGNMIILSVFYNGGLMMTESQITVGDLTAFLLYAAYVGISIAGLSSFYTELMRGLGASSRIWQLVEKQPSIPLTGGLIPSTPVQGNIEFRNVSFHYPTRSDVSIFTDLNLSVPSGNVTAVVGASGSGKSTLGHLLLRFYDPQSGNVYLDNEDINSLNPTWLRNHIGTVSQEPILFSSSIANNIAYGAGDISTIKTEDIWEAARKANAYNFIVNFPEGFETMVGERGLMLSGGQRQRIAIARAILKNPKILLLDEATSALDSESEYLVQEALERLMIGRTVITIAHRLSTIKSANQIAVIDSGRIAEVGSYSDLIRIQDGIFKKLVERQTITY</sequence>
<dbReference type="GO" id="GO:0042802">
    <property type="term" value="F:identical protein binding"/>
    <property type="evidence" value="ECO:0007669"/>
    <property type="project" value="UniProtKB-ARBA"/>
</dbReference>
<keyword evidence="13" id="KW-0007">Acetylation</keyword>
<keyword evidence="9" id="KW-0460">Magnesium</keyword>
<evidence type="ECO:0000256" key="3">
    <source>
        <dbReference type="ARBA" id="ARBA00022448"/>
    </source>
</evidence>
<dbReference type="InterPro" id="IPR003439">
    <property type="entry name" value="ABC_transporter-like_ATP-bd"/>
</dbReference>
<feature type="transmembrane region" description="Helical" evidence="21">
    <location>
        <begin position="319"/>
        <end position="341"/>
    </location>
</feature>
<dbReference type="SMART" id="SM00382">
    <property type="entry name" value="AAA"/>
    <property type="match status" value="1"/>
</dbReference>
<feature type="transmembrane region" description="Helical" evidence="21">
    <location>
        <begin position="140"/>
        <end position="162"/>
    </location>
</feature>
<dbReference type="PIRSF" id="PIRSF002773">
    <property type="entry name" value="ABC_prm/ATPase_B"/>
    <property type="match status" value="1"/>
</dbReference>
<evidence type="ECO:0000256" key="7">
    <source>
        <dbReference type="ARBA" id="ARBA00022792"/>
    </source>
</evidence>
<dbReference type="GO" id="GO:0016887">
    <property type="term" value="F:ATP hydrolysis activity"/>
    <property type="evidence" value="ECO:0007669"/>
    <property type="project" value="InterPro"/>
</dbReference>
<evidence type="ECO:0000259" key="23">
    <source>
        <dbReference type="PROSITE" id="PS50929"/>
    </source>
</evidence>
<evidence type="ECO:0000256" key="6">
    <source>
        <dbReference type="ARBA" id="ARBA00022741"/>
    </source>
</evidence>
<dbReference type="CDD" id="cd18573">
    <property type="entry name" value="ABC_6TM_ABCB10_like"/>
    <property type="match status" value="1"/>
</dbReference>
<dbReference type="InterPro" id="IPR003593">
    <property type="entry name" value="AAA+_ATPase"/>
</dbReference>
<protein>
    <recommendedName>
        <fullName evidence="18">ATP-binding cassette sub-family B member 10, mitochondrial</fullName>
    </recommendedName>
    <alternativeName>
        <fullName evidence="19">ABC-mitochondrial erythroid protein</fullName>
    </alternativeName>
    <alternativeName>
        <fullName evidence="20">ATP-binding cassette transporter 10</fullName>
    </alternativeName>
</protein>
<dbReference type="Gene3D" id="1.20.1560.10">
    <property type="entry name" value="ABC transporter type 1, transmembrane domain"/>
    <property type="match status" value="1"/>
</dbReference>
<keyword evidence="6" id="KW-0547">Nucleotide-binding</keyword>
<name>A0AAN8PSQ0_PATCE</name>
<evidence type="ECO:0000256" key="20">
    <source>
        <dbReference type="ARBA" id="ARBA00083334"/>
    </source>
</evidence>
<keyword evidence="10" id="KW-0809">Transit peptide</keyword>
<comment type="caution">
    <text evidence="24">The sequence shown here is derived from an EMBL/GenBank/DDBJ whole genome shotgun (WGS) entry which is preliminary data.</text>
</comment>
<evidence type="ECO:0000256" key="21">
    <source>
        <dbReference type="SAM" id="Phobius"/>
    </source>
</evidence>
<feature type="transmembrane region" description="Helical" evidence="21">
    <location>
        <begin position="97"/>
        <end position="119"/>
    </location>
</feature>
<evidence type="ECO:0000256" key="19">
    <source>
        <dbReference type="ARBA" id="ARBA00075187"/>
    </source>
</evidence>
<evidence type="ECO:0000313" key="24">
    <source>
        <dbReference type="EMBL" id="KAK6182683.1"/>
    </source>
</evidence>
<feature type="transmembrane region" description="Helical" evidence="21">
    <location>
        <begin position="241"/>
        <end position="260"/>
    </location>
</feature>
<evidence type="ECO:0000256" key="1">
    <source>
        <dbReference type="ARBA" id="ARBA00004448"/>
    </source>
</evidence>
<feature type="transmembrane region" description="Helical" evidence="21">
    <location>
        <begin position="361"/>
        <end position="382"/>
    </location>
</feature>
<evidence type="ECO:0000313" key="25">
    <source>
        <dbReference type="Proteomes" id="UP001347796"/>
    </source>
</evidence>
<gene>
    <name evidence="24" type="ORF">SNE40_010309</name>
</gene>
<dbReference type="PROSITE" id="PS00211">
    <property type="entry name" value="ABC_TRANSPORTER_1"/>
    <property type="match status" value="1"/>
</dbReference>